<dbReference type="KEGG" id="csg:Cylst_4090"/>
<dbReference type="InterPro" id="IPR036986">
    <property type="entry name" value="S4_RNA-bd_sf"/>
</dbReference>
<dbReference type="Gene3D" id="3.10.290.10">
    <property type="entry name" value="RNA-binding S4 domain"/>
    <property type="match status" value="1"/>
</dbReference>
<sequence>MQRELVLTSAQMIKLDQFLKLMGVAPSGGQAKLMIVDGDVKVNGTVEIRRGRKLVSGDKVTVEGQTFEVGDLNSK</sequence>
<dbReference type="PROSITE" id="PS50889">
    <property type="entry name" value="S4"/>
    <property type="match status" value="1"/>
</dbReference>
<gene>
    <name evidence="3" type="ORF">Cylst_4090</name>
</gene>
<proteinExistence type="predicted"/>
<evidence type="ECO:0000313" key="3">
    <source>
        <dbReference type="EMBL" id="AFZ26197.1"/>
    </source>
</evidence>
<dbReference type="AlphaFoldDB" id="K9X3B9"/>
<dbReference type="Pfam" id="PF13275">
    <property type="entry name" value="S4_2"/>
    <property type="match status" value="1"/>
</dbReference>
<accession>K9X3B9</accession>
<keyword evidence="4" id="KW-1185">Reference proteome</keyword>
<dbReference type="PATRIC" id="fig|56107.3.peg.4491"/>
<evidence type="ECO:0000256" key="1">
    <source>
        <dbReference type="PROSITE-ProRule" id="PRU00182"/>
    </source>
</evidence>
<dbReference type="STRING" id="56107.Cylst_4090"/>
<dbReference type="CDD" id="cd00165">
    <property type="entry name" value="S4"/>
    <property type="match status" value="1"/>
</dbReference>
<dbReference type="SUPFAM" id="SSF55174">
    <property type="entry name" value="Alpha-L RNA-binding motif"/>
    <property type="match status" value="1"/>
</dbReference>
<dbReference type="Proteomes" id="UP000010475">
    <property type="component" value="Chromosome"/>
</dbReference>
<organism evidence="3 4">
    <name type="scientific">Cylindrospermum stagnale PCC 7417</name>
    <dbReference type="NCBI Taxonomy" id="56107"/>
    <lineage>
        <taxon>Bacteria</taxon>
        <taxon>Bacillati</taxon>
        <taxon>Cyanobacteriota</taxon>
        <taxon>Cyanophyceae</taxon>
        <taxon>Nostocales</taxon>
        <taxon>Nostocaceae</taxon>
        <taxon>Cylindrospermum</taxon>
    </lineage>
</organism>
<dbReference type="GO" id="GO:0003723">
    <property type="term" value="F:RNA binding"/>
    <property type="evidence" value="ECO:0007669"/>
    <property type="project" value="UniProtKB-KW"/>
</dbReference>
<dbReference type="InterPro" id="IPR002942">
    <property type="entry name" value="S4_RNA-bd"/>
</dbReference>
<keyword evidence="1" id="KW-0694">RNA-binding</keyword>
<evidence type="ECO:0000259" key="2">
    <source>
        <dbReference type="SMART" id="SM00363"/>
    </source>
</evidence>
<name>K9X3B9_9NOST</name>
<evidence type="ECO:0000313" key="4">
    <source>
        <dbReference type="Proteomes" id="UP000010475"/>
    </source>
</evidence>
<dbReference type="HOGENOM" id="CLU_127162_4_0_3"/>
<dbReference type="EMBL" id="CP003642">
    <property type="protein sequence ID" value="AFZ26197.1"/>
    <property type="molecule type" value="Genomic_DNA"/>
</dbReference>
<dbReference type="SMART" id="SM00363">
    <property type="entry name" value="S4"/>
    <property type="match status" value="1"/>
</dbReference>
<protein>
    <recommendedName>
        <fullName evidence="2">RNA-binding S4 domain-containing protein</fullName>
    </recommendedName>
</protein>
<reference evidence="3 4" key="1">
    <citation type="submission" date="2012-06" db="EMBL/GenBank/DDBJ databases">
        <title>Finished chromosome of genome of Cylindrospermum stagnale PCC 7417.</title>
        <authorList>
            <consortium name="US DOE Joint Genome Institute"/>
            <person name="Gugger M."/>
            <person name="Coursin T."/>
            <person name="Rippka R."/>
            <person name="Tandeau De Marsac N."/>
            <person name="Huntemann M."/>
            <person name="Wei C.-L."/>
            <person name="Han J."/>
            <person name="Detter J.C."/>
            <person name="Han C."/>
            <person name="Tapia R."/>
            <person name="Chen A."/>
            <person name="Kyrpides N."/>
            <person name="Mavromatis K."/>
            <person name="Markowitz V."/>
            <person name="Szeto E."/>
            <person name="Ivanova N."/>
            <person name="Pagani I."/>
            <person name="Pati A."/>
            <person name="Goodwin L."/>
            <person name="Nordberg H.P."/>
            <person name="Cantor M.N."/>
            <person name="Hua S.X."/>
            <person name="Woyke T."/>
            <person name="Kerfeld C.A."/>
        </authorList>
    </citation>
    <scope>NUCLEOTIDE SEQUENCE [LARGE SCALE GENOMIC DNA]</scope>
    <source>
        <strain evidence="3 4">PCC 7417</strain>
    </source>
</reference>
<feature type="domain" description="RNA-binding S4" evidence="2">
    <location>
        <begin position="13"/>
        <end position="73"/>
    </location>
</feature>
<dbReference type="eggNOG" id="COG2501">
    <property type="taxonomic scope" value="Bacteria"/>
</dbReference>